<dbReference type="GO" id="GO:0072546">
    <property type="term" value="C:EMC complex"/>
    <property type="evidence" value="ECO:0007669"/>
    <property type="project" value="InterPro"/>
</dbReference>
<dbReference type="Pfam" id="PF03665">
    <property type="entry name" value="UPF0172"/>
    <property type="match status" value="1"/>
</dbReference>
<reference evidence="3 4" key="1">
    <citation type="journal article" date="2018" name="Plant J.">
        <title>Genome sequences of Chlorella sorokiniana UTEX 1602 and Micractinium conductrix SAG 241.80: implications to maltose excretion by a green alga.</title>
        <authorList>
            <person name="Arriola M.B."/>
            <person name="Velmurugan N."/>
            <person name="Zhang Y."/>
            <person name="Plunkett M.H."/>
            <person name="Hondzo H."/>
            <person name="Barney B.M."/>
        </authorList>
    </citation>
    <scope>NUCLEOTIDE SEQUENCE [LARGE SCALE GENOMIC DNA]</scope>
    <source>
        <strain evidence="4">UTEX 1602</strain>
    </source>
</reference>
<gene>
    <name evidence="3" type="ORF">C2E21_0496</name>
</gene>
<name>A0A2P6U4Z4_CHLSO</name>
<dbReference type="AlphaFoldDB" id="A0A2P6U4Z4"/>
<dbReference type="PANTHER" id="PTHR12941">
    <property type="entry name" value="ER MEMBRANE PROTEIN COMPLEX"/>
    <property type="match status" value="1"/>
</dbReference>
<accession>A0A2P6U4Z4</accession>
<evidence type="ECO:0000259" key="2">
    <source>
        <dbReference type="PROSITE" id="PS50249"/>
    </source>
</evidence>
<dbReference type="EMBL" id="LHPG02000001">
    <property type="protein sequence ID" value="PRW61390.1"/>
    <property type="molecule type" value="Genomic_DNA"/>
</dbReference>
<dbReference type="InterPro" id="IPR037518">
    <property type="entry name" value="MPN"/>
</dbReference>
<comment type="caution">
    <text evidence="3">The sequence shown here is derived from an EMBL/GenBank/DDBJ whole genome shotgun (WGS) entry which is preliminary data.</text>
</comment>
<dbReference type="Proteomes" id="UP000239899">
    <property type="component" value="Unassembled WGS sequence"/>
</dbReference>
<dbReference type="OrthoDB" id="194468at2759"/>
<sequence>MKGCTLSEDALLKVLLHAAKHPTTAVNGVLLGTVSGGEGGAEVTITDAIPACHSFISLAPVLEAALSQLEAHAKEQQGAQPGLRIVGYYQANERLSDGELGAGRRYADRIEAAWPNSVALLLDGPALQAELAQQTAAEGQAGGSGSGSGSEQPVVQLFAKEGGRWAKVAASGSGSFRCPTSGVVARFAQLLGEGRHQQVRDFEEHLEDISADWLNPTLLAGPA</sequence>
<dbReference type="STRING" id="3076.A0A2P6U4Z4"/>
<dbReference type="CDD" id="cd08060">
    <property type="entry name" value="MPN_UPF0172"/>
    <property type="match status" value="1"/>
</dbReference>
<dbReference type="PANTHER" id="PTHR12941:SF10">
    <property type="entry name" value="ER MEMBRANE PROTEIN COMPLEX SUBUNIT 8_9 HOMOLOG"/>
    <property type="match status" value="1"/>
</dbReference>
<dbReference type="Gene3D" id="3.40.140.10">
    <property type="entry name" value="Cytidine Deaminase, domain 2"/>
    <property type="match status" value="1"/>
</dbReference>
<feature type="domain" description="MPN" evidence="2">
    <location>
        <begin position="4"/>
        <end position="141"/>
    </location>
</feature>
<dbReference type="InterPro" id="IPR005366">
    <property type="entry name" value="EMC8/9"/>
</dbReference>
<protein>
    <submittedName>
        <fullName evidence="3">ER membrane complex subunit 8 9-like protein</fullName>
    </submittedName>
</protein>
<evidence type="ECO:0000256" key="1">
    <source>
        <dbReference type="ARBA" id="ARBA00007461"/>
    </source>
</evidence>
<proteinExistence type="inferred from homology"/>
<keyword evidence="4" id="KW-1185">Reference proteome</keyword>
<dbReference type="PROSITE" id="PS50249">
    <property type="entry name" value="MPN"/>
    <property type="match status" value="1"/>
</dbReference>
<comment type="similarity">
    <text evidence="1">Belongs to the EMC8/EMC9 family.</text>
</comment>
<evidence type="ECO:0000313" key="4">
    <source>
        <dbReference type="Proteomes" id="UP000239899"/>
    </source>
</evidence>
<organism evidence="3 4">
    <name type="scientific">Chlorella sorokiniana</name>
    <name type="common">Freshwater green alga</name>
    <dbReference type="NCBI Taxonomy" id="3076"/>
    <lineage>
        <taxon>Eukaryota</taxon>
        <taxon>Viridiplantae</taxon>
        <taxon>Chlorophyta</taxon>
        <taxon>core chlorophytes</taxon>
        <taxon>Trebouxiophyceae</taxon>
        <taxon>Chlorellales</taxon>
        <taxon>Chlorellaceae</taxon>
        <taxon>Chlorella clade</taxon>
        <taxon>Chlorella</taxon>
    </lineage>
</organism>
<evidence type="ECO:0000313" key="3">
    <source>
        <dbReference type="EMBL" id="PRW61390.1"/>
    </source>
</evidence>